<keyword evidence="2" id="KW-1185">Reference proteome</keyword>
<dbReference type="HOGENOM" id="CLU_3184437_0_0_7"/>
<evidence type="ECO:0000313" key="1">
    <source>
        <dbReference type="EMBL" id="CBY83689.1"/>
    </source>
</evidence>
<accession>E7ABD1</accession>
<protein>
    <submittedName>
        <fullName evidence="1">Uncharacterized protein</fullName>
    </submittedName>
</protein>
<dbReference type="EMBL" id="FQ670179">
    <property type="protein sequence ID" value="CBY83689.1"/>
    <property type="molecule type" value="Genomic_DNA"/>
</dbReference>
<reference evidence="1 2" key="1">
    <citation type="journal article" date="2011" name="Genome Biol. Evol.">
        <title>Comparative whole genome sequence analysis of the carcinogenic bacterial model pathogen Helicobacter felis.</title>
        <authorList>
            <person name="Arnold I.C."/>
            <person name="Zigova Z."/>
            <person name="Holden M."/>
            <person name="Lawley T.D."/>
            <person name="Rad R."/>
            <person name="Dougan G."/>
            <person name="Falkow S."/>
            <person name="Bentley S.D."/>
            <person name="Muller A."/>
        </authorList>
    </citation>
    <scope>NUCLEOTIDE SEQUENCE [LARGE SCALE GENOMIC DNA]</scope>
    <source>
        <strain evidence="2">ATCC 49179 / CCUG 28539 / NCTC 12436 / CS1</strain>
    </source>
</reference>
<sequence length="46" mass="5344">MFHLTRIPLAIWLGFLTALSINGCLQPEHCQIIYDVIKHITRHVCQ</sequence>
<gene>
    <name evidence="1" type="ordered locus">Hfelis_16050</name>
</gene>
<proteinExistence type="predicted"/>
<evidence type="ECO:0000313" key="2">
    <source>
        <dbReference type="Proteomes" id="UP000007934"/>
    </source>
</evidence>
<dbReference type="AlphaFoldDB" id="E7ABD1"/>
<organism evidence="1 2">
    <name type="scientific">Helicobacter felis (strain ATCC 49179 / CCUG 28539 / NCTC 12436 / CS1)</name>
    <dbReference type="NCBI Taxonomy" id="936155"/>
    <lineage>
        <taxon>Bacteria</taxon>
        <taxon>Pseudomonadati</taxon>
        <taxon>Campylobacterota</taxon>
        <taxon>Epsilonproteobacteria</taxon>
        <taxon>Campylobacterales</taxon>
        <taxon>Helicobacteraceae</taxon>
        <taxon>Helicobacter</taxon>
    </lineage>
</organism>
<dbReference type="STRING" id="936155.HFELIS_16050"/>
<dbReference type="Proteomes" id="UP000007934">
    <property type="component" value="Chromosome"/>
</dbReference>
<name>E7ABD1_HELFC</name>
<dbReference type="KEGG" id="hfe:HFELIS_16050"/>